<accession>A0A917N6X2</accession>
<dbReference type="EMBL" id="BMPZ01000001">
    <property type="protein sequence ID" value="GGI69936.1"/>
    <property type="molecule type" value="Genomic_DNA"/>
</dbReference>
<gene>
    <name evidence="1" type="ORF">GCM10009332_03840</name>
</gene>
<name>A0A917N6X2_9GAMM</name>
<keyword evidence="2" id="KW-1185">Reference proteome</keyword>
<evidence type="ECO:0000313" key="2">
    <source>
        <dbReference type="Proteomes" id="UP000613743"/>
    </source>
</evidence>
<proteinExistence type="predicted"/>
<reference evidence="1" key="2">
    <citation type="submission" date="2020-09" db="EMBL/GenBank/DDBJ databases">
        <authorList>
            <person name="Sun Q."/>
            <person name="Ohkuma M."/>
        </authorList>
    </citation>
    <scope>NUCLEOTIDE SEQUENCE</scope>
    <source>
        <strain evidence="1">JCM 30804</strain>
    </source>
</reference>
<sequence length="65" mass="7680">MSLEKGINFPVMMVQFLSVIKSALADFFMEPVLSSLDLRELPRFNRFSDCCMFYMDFKRMNRVDA</sequence>
<dbReference type="AlphaFoldDB" id="A0A917N6X2"/>
<evidence type="ECO:0000313" key="1">
    <source>
        <dbReference type="EMBL" id="GGI69936.1"/>
    </source>
</evidence>
<dbReference type="Proteomes" id="UP000613743">
    <property type="component" value="Unassembled WGS sequence"/>
</dbReference>
<protein>
    <submittedName>
        <fullName evidence="1">Uncharacterized protein</fullName>
    </submittedName>
</protein>
<comment type="caution">
    <text evidence="1">The sequence shown here is derived from an EMBL/GenBank/DDBJ whole genome shotgun (WGS) entry which is preliminary data.</text>
</comment>
<reference evidence="1" key="1">
    <citation type="journal article" date="2014" name="Int. J. Syst. Evol. Microbiol.">
        <title>Complete genome sequence of Corynebacterium casei LMG S-19264T (=DSM 44701T), isolated from a smear-ripened cheese.</title>
        <authorList>
            <consortium name="US DOE Joint Genome Institute (JGI-PGF)"/>
            <person name="Walter F."/>
            <person name="Albersmeier A."/>
            <person name="Kalinowski J."/>
            <person name="Ruckert C."/>
        </authorList>
    </citation>
    <scope>NUCLEOTIDE SEQUENCE</scope>
    <source>
        <strain evidence="1">JCM 30804</strain>
    </source>
</reference>
<organism evidence="1 2">
    <name type="scientific">Shewanella gelidii</name>
    <dbReference type="NCBI Taxonomy" id="1642821"/>
    <lineage>
        <taxon>Bacteria</taxon>
        <taxon>Pseudomonadati</taxon>
        <taxon>Pseudomonadota</taxon>
        <taxon>Gammaproteobacteria</taxon>
        <taxon>Alteromonadales</taxon>
        <taxon>Shewanellaceae</taxon>
        <taxon>Shewanella</taxon>
    </lineage>
</organism>